<evidence type="ECO:0000313" key="3">
    <source>
        <dbReference type="Proteomes" id="UP000634136"/>
    </source>
</evidence>
<name>A0A834XEC0_9FABA</name>
<feature type="region of interest" description="Disordered" evidence="1">
    <location>
        <begin position="40"/>
        <end position="64"/>
    </location>
</feature>
<protein>
    <submittedName>
        <fullName evidence="2">Uncharacterized protein</fullName>
    </submittedName>
</protein>
<proteinExistence type="predicted"/>
<keyword evidence="3" id="KW-1185">Reference proteome</keyword>
<accession>A0A834XEC0</accession>
<evidence type="ECO:0000256" key="1">
    <source>
        <dbReference type="SAM" id="MobiDB-lite"/>
    </source>
</evidence>
<comment type="caution">
    <text evidence="2">The sequence shown here is derived from an EMBL/GenBank/DDBJ whole genome shotgun (WGS) entry which is preliminary data.</text>
</comment>
<dbReference type="EMBL" id="JAAIUW010000001">
    <property type="protein sequence ID" value="KAF7843865.1"/>
    <property type="molecule type" value="Genomic_DNA"/>
</dbReference>
<evidence type="ECO:0000313" key="2">
    <source>
        <dbReference type="EMBL" id="KAF7843865.1"/>
    </source>
</evidence>
<gene>
    <name evidence="2" type="ORF">G2W53_000770</name>
</gene>
<sequence length="185" mass="20787">MSILGCNSNFFQSSSSYSPLTRRVGTKMLSYQFLGANYQPHSAKAPSPDSCGKPWSNREKSKCGKDKSNVQRWTFLAFKVHPRVLMELEKDRDSLVMAYTTATKPLVPALSDAHASLTTHEKECRELHAENQALRCGLGWSEGLHTENSALKGDFAQARQKVFTRRVDARNGVGRLPLWENAWNL</sequence>
<dbReference type="Proteomes" id="UP000634136">
    <property type="component" value="Unassembled WGS sequence"/>
</dbReference>
<organism evidence="2 3">
    <name type="scientific">Senna tora</name>
    <dbReference type="NCBI Taxonomy" id="362788"/>
    <lineage>
        <taxon>Eukaryota</taxon>
        <taxon>Viridiplantae</taxon>
        <taxon>Streptophyta</taxon>
        <taxon>Embryophyta</taxon>
        <taxon>Tracheophyta</taxon>
        <taxon>Spermatophyta</taxon>
        <taxon>Magnoliopsida</taxon>
        <taxon>eudicotyledons</taxon>
        <taxon>Gunneridae</taxon>
        <taxon>Pentapetalae</taxon>
        <taxon>rosids</taxon>
        <taxon>fabids</taxon>
        <taxon>Fabales</taxon>
        <taxon>Fabaceae</taxon>
        <taxon>Caesalpinioideae</taxon>
        <taxon>Cassia clade</taxon>
        <taxon>Senna</taxon>
    </lineage>
</organism>
<dbReference type="AlphaFoldDB" id="A0A834XEC0"/>
<reference evidence="2" key="1">
    <citation type="submission" date="2020-09" db="EMBL/GenBank/DDBJ databases">
        <title>Genome-Enabled Discovery of Anthraquinone Biosynthesis in Senna tora.</title>
        <authorList>
            <person name="Kang S.-H."/>
            <person name="Pandey R.P."/>
            <person name="Lee C.-M."/>
            <person name="Sim J.-S."/>
            <person name="Jeong J.-T."/>
            <person name="Choi B.-S."/>
            <person name="Jung M."/>
            <person name="Ginzburg D."/>
            <person name="Zhao K."/>
            <person name="Won S.Y."/>
            <person name="Oh T.-J."/>
            <person name="Yu Y."/>
            <person name="Kim N.-H."/>
            <person name="Lee O.R."/>
            <person name="Lee T.-H."/>
            <person name="Bashyal P."/>
            <person name="Kim T.-S."/>
            <person name="Lee W.-H."/>
            <person name="Kawkins C."/>
            <person name="Kim C.-K."/>
            <person name="Kim J.S."/>
            <person name="Ahn B.O."/>
            <person name="Rhee S.Y."/>
            <person name="Sohng J.K."/>
        </authorList>
    </citation>
    <scope>NUCLEOTIDE SEQUENCE</scope>
    <source>
        <tissue evidence="2">Leaf</tissue>
    </source>
</reference>